<keyword evidence="2" id="KW-1185">Reference proteome</keyword>
<reference evidence="1" key="1">
    <citation type="submission" date="2021-03" db="EMBL/GenBank/DDBJ databases">
        <title>Whole genome shotgun sequence of Actinoplanes auranticolor NBRC 12245.</title>
        <authorList>
            <person name="Komaki H."/>
            <person name="Tamura T."/>
        </authorList>
    </citation>
    <scope>NUCLEOTIDE SEQUENCE</scope>
    <source>
        <strain evidence="1">NBRC 12245</strain>
    </source>
</reference>
<evidence type="ECO:0000313" key="1">
    <source>
        <dbReference type="EMBL" id="GIM76946.1"/>
    </source>
</evidence>
<protein>
    <submittedName>
        <fullName evidence="1">Uncharacterized protein</fullName>
    </submittedName>
</protein>
<sequence>MVTSCVGIVSVQRVTAGDAVDRHIVFGELVDADAVVVPGPLDWLRDPAIDFEVLIASSRRGGPGHVERVRVRQAEVIGVDSGPEGACAVLRLERAAAHRPYAGGRFDGDRLRTELEGYPDVWRGLCAIGAVRTELTDLDKDRVLRPVADWEAARRAALVRERLVSPAEVAQLKCCIFVICWWCQECRGDWWD</sequence>
<name>A0A919VUB4_9ACTN</name>
<dbReference type="EMBL" id="BOQL01000065">
    <property type="protein sequence ID" value="GIM76946.1"/>
    <property type="molecule type" value="Genomic_DNA"/>
</dbReference>
<dbReference type="Proteomes" id="UP000681340">
    <property type="component" value="Unassembled WGS sequence"/>
</dbReference>
<dbReference type="AlphaFoldDB" id="A0A919VUB4"/>
<comment type="caution">
    <text evidence="1">The sequence shown here is derived from an EMBL/GenBank/DDBJ whole genome shotgun (WGS) entry which is preliminary data.</text>
</comment>
<accession>A0A919VUB4</accession>
<proteinExistence type="predicted"/>
<evidence type="ECO:0000313" key="2">
    <source>
        <dbReference type="Proteomes" id="UP000681340"/>
    </source>
</evidence>
<dbReference type="RefSeq" id="WP_345478000.1">
    <property type="nucleotide sequence ID" value="NZ_BAABEA010000009.1"/>
</dbReference>
<organism evidence="1 2">
    <name type="scientific">Actinoplanes auranticolor</name>
    <dbReference type="NCBI Taxonomy" id="47988"/>
    <lineage>
        <taxon>Bacteria</taxon>
        <taxon>Bacillati</taxon>
        <taxon>Actinomycetota</taxon>
        <taxon>Actinomycetes</taxon>
        <taxon>Micromonosporales</taxon>
        <taxon>Micromonosporaceae</taxon>
        <taxon>Actinoplanes</taxon>
    </lineage>
</organism>
<gene>
    <name evidence="1" type="ORF">Aau02nite_73450</name>
</gene>